<accession>A0ACB8B500</accession>
<comment type="caution">
    <text evidence="1">The sequence shown here is derived from an EMBL/GenBank/DDBJ whole genome shotgun (WGS) entry which is preliminary data.</text>
</comment>
<keyword evidence="2" id="KW-1185">Reference proteome</keyword>
<protein>
    <submittedName>
        <fullName evidence="1">Uncharacterized protein</fullName>
    </submittedName>
</protein>
<evidence type="ECO:0000313" key="2">
    <source>
        <dbReference type="Proteomes" id="UP000790709"/>
    </source>
</evidence>
<dbReference type="EMBL" id="MU266570">
    <property type="protein sequence ID" value="KAH7920585.1"/>
    <property type="molecule type" value="Genomic_DNA"/>
</dbReference>
<reference evidence="1" key="1">
    <citation type="journal article" date="2021" name="New Phytol.">
        <title>Evolutionary innovations through gain and loss of genes in the ectomycorrhizal Boletales.</title>
        <authorList>
            <person name="Wu G."/>
            <person name="Miyauchi S."/>
            <person name="Morin E."/>
            <person name="Kuo A."/>
            <person name="Drula E."/>
            <person name="Varga T."/>
            <person name="Kohler A."/>
            <person name="Feng B."/>
            <person name="Cao Y."/>
            <person name="Lipzen A."/>
            <person name="Daum C."/>
            <person name="Hundley H."/>
            <person name="Pangilinan J."/>
            <person name="Johnson J."/>
            <person name="Barry K."/>
            <person name="LaButti K."/>
            <person name="Ng V."/>
            <person name="Ahrendt S."/>
            <person name="Min B."/>
            <person name="Choi I.G."/>
            <person name="Park H."/>
            <person name="Plett J.M."/>
            <person name="Magnuson J."/>
            <person name="Spatafora J.W."/>
            <person name="Nagy L.G."/>
            <person name="Henrissat B."/>
            <person name="Grigoriev I.V."/>
            <person name="Yang Z.L."/>
            <person name="Xu J."/>
            <person name="Martin F.M."/>
        </authorList>
    </citation>
    <scope>NUCLEOTIDE SEQUENCE</scope>
    <source>
        <strain evidence="1">KUC20120723A-06</strain>
    </source>
</reference>
<evidence type="ECO:0000313" key="1">
    <source>
        <dbReference type="EMBL" id="KAH7920585.1"/>
    </source>
</evidence>
<name>A0ACB8B500_9AGAM</name>
<sequence>MHGNMLSGYLLWSRVPRDRFSSCPCRPRLFPHKAQTSLRQPPAPPRKPPHVSSPARPVAAQHIAPQQRSSSVVLTRRPKSRPTTLQAPASASHLEPEPWACGILPRQPATGN</sequence>
<gene>
    <name evidence="1" type="ORF">BV22DRAFT_792667</name>
</gene>
<proteinExistence type="predicted"/>
<dbReference type="Proteomes" id="UP000790709">
    <property type="component" value="Unassembled WGS sequence"/>
</dbReference>
<organism evidence="1 2">
    <name type="scientific">Leucogyrophana mollusca</name>
    <dbReference type="NCBI Taxonomy" id="85980"/>
    <lineage>
        <taxon>Eukaryota</taxon>
        <taxon>Fungi</taxon>
        <taxon>Dikarya</taxon>
        <taxon>Basidiomycota</taxon>
        <taxon>Agaricomycotina</taxon>
        <taxon>Agaricomycetes</taxon>
        <taxon>Agaricomycetidae</taxon>
        <taxon>Boletales</taxon>
        <taxon>Boletales incertae sedis</taxon>
        <taxon>Leucogyrophana</taxon>
    </lineage>
</organism>